<protein>
    <submittedName>
        <fullName evidence="1">Uncharacterized protein</fullName>
    </submittedName>
</protein>
<name>A0A3M7RVB0_BRAPC</name>
<keyword evidence="2" id="KW-1185">Reference proteome</keyword>
<gene>
    <name evidence="1" type="ORF">BpHYR1_044621</name>
</gene>
<dbReference type="AlphaFoldDB" id="A0A3M7RVB0"/>
<comment type="caution">
    <text evidence="1">The sequence shown here is derived from an EMBL/GenBank/DDBJ whole genome shotgun (WGS) entry which is preliminary data.</text>
</comment>
<dbReference type="EMBL" id="REGN01002543">
    <property type="protein sequence ID" value="RNA27432.1"/>
    <property type="molecule type" value="Genomic_DNA"/>
</dbReference>
<evidence type="ECO:0000313" key="2">
    <source>
        <dbReference type="Proteomes" id="UP000276133"/>
    </source>
</evidence>
<dbReference type="Proteomes" id="UP000276133">
    <property type="component" value="Unassembled WGS sequence"/>
</dbReference>
<sequence>MSIFRLRSIIIARNEPSREELNNQARPFGFGLNQFDLKGKTEKRENKNTPLFFGYNLLINKEEGGDSGYNTLGMIC</sequence>
<organism evidence="1 2">
    <name type="scientific">Brachionus plicatilis</name>
    <name type="common">Marine rotifer</name>
    <name type="synonym">Brachionus muelleri</name>
    <dbReference type="NCBI Taxonomy" id="10195"/>
    <lineage>
        <taxon>Eukaryota</taxon>
        <taxon>Metazoa</taxon>
        <taxon>Spiralia</taxon>
        <taxon>Gnathifera</taxon>
        <taxon>Rotifera</taxon>
        <taxon>Eurotatoria</taxon>
        <taxon>Monogononta</taxon>
        <taxon>Pseudotrocha</taxon>
        <taxon>Ploima</taxon>
        <taxon>Brachionidae</taxon>
        <taxon>Brachionus</taxon>
    </lineage>
</organism>
<accession>A0A3M7RVB0</accession>
<evidence type="ECO:0000313" key="1">
    <source>
        <dbReference type="EMBL" id="RNA27432.1"/>
    </source>
</evidence>
<proteinExistence type="predicted"/>
<reference evidence="1 2" key="1">
    <citation type="journal article" date="2018" name="Sci. Rep.">
        <title>Genomic signatures of local adaptation to the degree of environmental predictability in rotifers.</title>
        <authorList>
            <person name="Franch-Gras L."/>
            <person name="Hahn C."/>
            <person name="Garcia-Roger E.M."/>
            <person name="Carmona M.J."/>
            <person name="Serra M."/>
            <person name="Gomez A."/>
        </authorList>
    </citation>
    <scope>NUCLEOTIDE SEQUENCE [LARGE SCALE GENOMIC DNA]</scope>
    <source>
        <strain evidence="1">HYR1</strain>
    </source>
</reference>